<keyword evidence="3" id="KW-1185">Reference proteome</keyword>
<sequence length="197" mass="22569">MVPSTLKHIVFDLRILENLQRIISLSLEMAKSNAFIYHACIDEISLEGFDGITLNGLWKRLDNRPGFGQIIDSYCKQFLWQFLRKHPHVKFYELKEPRKLLQYDSLRINVASDKDVGVWGSCADLKTRCDITDLIKSEPAYADLESVTTKFSDTLVIVASLKQRVGAMVGHAMNDTRFFNLPFLSLINFAILERVGR</sequence>
<dbReference type="GO" id="GO:0006384">
    <property type="term" value="P:transcription initiation at RNA polymerase III promoter"/>
    <property type="evidence" value="ECO:0007669"/>
    <property type="project" value="InterPro"/>
</dbReference>
<evidence type="ECO:0000313" key="2">
    <source>
        <dbReference type="EMBL" id="VDP21272.1"/>
    </source>
</evidence>
<dbReference type="AlphaFoldDB" id="A0A183IZR0"/>
<reference evidence="4" key="1">
    <citation type="submission" date="2016-06" db="UniProtKB">
        <authorList>
            <consortium name="WormBaseParasite"/>
        </authorList>
    </citation>
    <scope>IDENTIFICATION</scope>
</reference>
<dbReference type="GO" id="GO:0003677">
    <property type="term" value="F:DNA binding"/>
    <property type="evidence" value="ECO:0007669"/>
    <property type="project" value="InterPro"/>
</dbReference>
<dbReference type="InterPro" id="IPR056428">
    <property type="entry name" value="WH_GTF3C1"/>
</dbReference>
<dbReference type="Proteomes" id="UP000270296">
    <property type="component" value="Unassembled WGS sequence"/>
</dbReference>
<dbReference type="EMBL" id="UZAM01012333">
    <property type="protein sequence ID" value="VDP21272.1"/>
    <property type="molecule type" value="Genomic_DNA"/>
</dbReference>
<reference evidence="2 3" key="2">
    <citation type="submission" date="2018-11" db="EMBL/GenBank/DDBJ databases">
        <authorList>
            <consortium name="Pathogen Informatics"/>
        </authorList>
    </citation>
    <scope>NUCLEOTIDE SEQUENCE [LARGE SCALE GENOMIC DNA]</scope>
</reference>
<dbReference type="OrthoDB" id="68020at2759"/>
<evidence type="ECO:0000259" key="1">
    <source>
        <dbReference type="Pfam" id="PF23704"/>
    </source>
</evidence>
<dbReference type="PANTHER" id="PTHR15180">
    <property type="entry name" value="GENERAL TRANSCRIPTION FACTOR 3C POLYPEPTIDE 1"/>
    <property type="match status" value="1"/>
</dbReference>
<accession>A0A183IZR0</accession>
<evidence type="ECO:0000313" key="3">
    <source>
        <dbReference type="Proteomes" id="UP000270296"/>
    </source>
</evidence>
<dbReference type="GO" id="GO:0000127">
    <property type="term" value="C:transcription factor TFIIIC complex"/>
    <property type="evidence" value="ECO:0007669"/>
    <property type="project" value="InterPro"/>
</dbReference>
<proteinExistence type="predicted"/>
<protein>
    <submittedName>
        <fullName evidence="4">RUN domain-containing protein</fullName>
    </submittedName>
</protein>
<dbReference type="WBParaSite" id="SBAD_0000943701-mRNA-1">
    <property type="protein sequence ID" value="SBAD_0000943701-mRNA-1"/>
    <property type="gene ID" value="SBAD_0000943701"/>
</dbReference>
<feature type="domain" description="General transcription factor 3C polypeptide 1 winged-helix" evidence="1">
    <location>
        <begin position="36"/>
        <end position="96"/>
    </location>
</feature>
<gene>
    <name evidence="2" type="ORF">SBAD_LOCUS9108</name>
</gene>
<dbReference type="Pfam" id="PF23704">
    <property type="entry name" value="WHD_GTF3C1_N"/>
    <property type="match status" value="1"/>
</dbReference>
<name>A0A183IZR0_9BILA</name>
<dbReference type="GO" id="GO:0042791">
    <property type="term" value="P:5S class rRNA transcription by RNA polymerase III"/>
    <property type="evidence" value="ECO:0007669"/>
    <property type="project" value="TreeGrafter"/>
</dbReference>
<dbReference type="PANTHER" id="PTHR15180:SF1">
    <property type="entry name" value="GENERAL TRANSCRIPTION FACTOR 3C POLYPEPTIDE 1"/>
    <property type="match status" value="1"/>
</dbReference>
<organism evidence="4">
    <name type="scientific">Soboliphyme baturini</name>
    <dbReference type="NCBI Taxonomy" id="241478"/>
    <lineage>
        <taxon>Eukaryota</taxon>
        <taxon>Metazoa</taxon>
        <taxon>Ecdysozoa</taxon>
        <taxon>Nematoda</taxon>
        <taxon>Enoplea</taxon>
        <taxon>Dorylaimia</taxon>
        <taxon>Dioctophymatida</taxon>
        <taxon>Dioctophymatoidea</taxon>
        <taxon>Soboliphymatidae</taxon>
        <taxon>Soboliphyme</taxon>
    </lineage>
</organism>
<dbReference type="InterPro" id="IPR044210">
    <property type="entry name" value="Tfc3-like"/>
</dbReference>
<evidence type="ECO:0000313" key="4">
    <source>
        <dbReference type="WBParaSite" id="SBAD_0000943701-mRNA-1"/>
    </source>
</evidence>